<evidence type="ECO:0000256" key="1">
    <source>
        <dbReference type="ARBA" id="ARBA00001941"/>
    </source>
</evidence>
<dbReference type="SUPFAM" id="SSF55031">
    <property type="entry name" value="Bacterial exopeptidase dimerisation domain"/>
    <property type="match status" value="1"/>
</dbReference>
<dbReference type="InterPro" id="IPR036264">
    <property type="entry name" value="Bact_exopeptidase_dim_dom"/>
</dbReference>
<gene>
    <name evidence="9" type="ORF">EDD52_103367</name>
</gene>
<keyword evidence="7" id="KW-0170">Cobalt</keyword>
<sequence length="433" mass="47305">MEQTGKQDDLSARLSARIDDMRDALVAVTQDLIRIPTLNPPGENYAAICEYLEQRLKASGFETRLIRAEGAPGDSDRYPRWNIVARREGKRPGDCVHFNSHTDVVEVGHGWTCDPFGAELRDGRIYGRGACDMKGGLATSIIAAEAFLAECPDFAGAIEISGTADEESGGYGGVAYLAEQGFFDPARVQHVIIPEPLNKDRICLGHRGGWWAEIETKGEIAHGSMPFLGDCAVRHMGAVLDAFEETLFPAMAARWTEMPVVPDGARQSTMNINSIHGGQPEQPADYTGLPAHCVPDSCRIVIDRRFLIEENVDGVRAEITNLLDGLKSSRPDFDYELREINRVIPSMTDRDAPIVTTVDAAIRSVMGTEPAYVASPGSYDQKHIDRIGKLKNCIAYGPGVLELAHKPDEWIGVGDMVDSAKVMARTLQSLLAQ</sequence>
<evidence type="ECO:0000256" key="4">
    <source>
        <dbReference type="ARBA" id="ARBA00022723"/>
    </source>
</evidence>
<dbReference type="SUPFAM" id="SSF53187">
    <property type="entry name" value="Zn-dependent exopeptidases"/>
    <property type="match status" value="1"/>
</dbReference>
<dbReference type="Gene3D" id="3.30.70.360">
    <property type="match status" value="1"/>
</dbReference>
<dbReference type="NCBIfam" id="TIGR01910">
    <property type="entry name" value="DapE-ArgE"/>
    <property type="match status" value="1"/>
</dbReference>
<comment type="cofactor">
    <cofactor evidence="2">
        <name>Zn(2+)</name>
        <dbReference type="ChEBI" id="CHEBI:29105"/>
    </cofactor>
</comment>
<evidence type="ECO:0000259" key="8">
    <source>
        <dbReference type="Pfam" id="PF07687"/>
    </source>
</evidence>
<dbReference type="Proteomes" id="UP000295696">
    <property type="component" value="Unassembled WGS sequence"/>
</dbReference>
<dbReference type="GO" id="GO:0016787">
    <property type="term" value="F:hydrolase activity"/>
    <property type="evidence" value="ECO:0007669"/>
    <property type="project" value="UniProtKB-KW"/>
</dbReference>
<reference evidence="9 10" key="1">
    <citation type="submission" date="2019-03" db="EMBL/GenBank/DDBJ databases">
        <title>Genomic Encyclopedia of Type Strains, Phase IV (KMG-IV): sequencing the most valuable type-strain genomes for metagenomic binning, comparative biology and taxonomic classification.</title>
        <authorList>
            <person name="Goeker M."/>
        </authorList>
    </citation>
    <scope>NUCLEOTIDE SEQUENCE [LARGE SCALE GENOMIC DNA]</scope>
    <source>
        <strain evidence="9 10">DSM 104836</strain>
    </source>
</reference>
<protein>
    <submittedName>
        <fullName evidence="9">Succinyl-diaminopimelate desuccinylase</fullName>
    </submittedName>
</protein>
<keyword evidence="10" id="KW-1185">Reference proteome</keyword>
<dbReference type="OrthoDB" id="9809784at2"/>
<comment type="similarity">
    <text evidence="3">Belongs to the peptidase M20A family.</text>
</comment>
<dbReference type="PANTHER" id="PTHR43808:SF32">
    <property type="entry name" value="ARGE_DAPE-RELATED DEACYLASE"/>
    <property type="match status" value="1"/>
</dbReference>
<evidence type="ECO:0000313" key="10">
    <source>
        <dbReference type="Proteomes" id="UP000295696"/>
    </source>
</evidence>
<dbReference type="Gene3D" id="3.40.630.10">
    <property type="entry name" value="Zn peptidases"/>
    <property type="match status" value="2"/>
</dbReference>
<proteinExistence type="inferred from homology"/>
<dbReference type="InterPro" id="IPR002933">
    <property type="entry name" value="Peptidase_M20"/>
</dbReference>
<comment type="caution">
    <text evidence="9">The sequence shown here is derived from an EMBL/GenBank/DDBJ whole genome shotgun (WGS) entry which is preliminary data.</text>
</comment>
<accession>A0A4R3JK83</accession>
<evidence type="ECO:0000256" key="5">
    <source>
        <dbReference type="ARBA" id="ARBA00022801"/>
    </source>
</evidence>
<dbReference type="EMBL" id="SLZU01000003">
    <property type="protein sequence ID" value="TCS65945.1"/>
    <property type="molecule type" value="Genomic_DNA"/>
</dbReference>
<dbReference type="InterPro" id="IPR010182">
    <property type="entry name" value="ArgE/DapE"/>
</dbReference>
<comment type="cofactor">
    <cofactor evidence="1">
        <name>Co(2+)</name>
        <dbReference type="ChEBI" id="CHEBI:48828"/>
    </cofactor>
</comment>
<keyword evidence="6" id="KW-0862">Zinc</keyword>
<dbReference type="Pfam" id="PF07687">
    <property type="entry name" value="M20_dimer"/>
    <property type="match status" value="1"/>
</dbReference>
<evidence type="ECO:0000256" key="3">
    <source>
        <dbReference type="ARBA" id="ARBA00006247"/>
    </source>
</evidence>
<dbReference type="AlphaFoldDB" id="A0A4R3JK83"/>
<dbReference type="InterPro" id="IPR011650">
    <property type="entry name" value="Peptidase_M20_dimer"/>
</dbReference>
<evidence type="ECO:0000256" key="6">
    <source>
        <dbReference type="ARBA" id="ARBA00022833"/>
    </source>
</evidence>
<dbReference type="PANTHER" id="PTHR43808">
    <property type="entry name" value="ACETYLORNITHINE DEACETYLASE"/>
    <property type="match status" value="1"/>
</dbReference>
<dbReference type="NCBIfam" id="NF009558">
    <property type="entry name" value="PRK13013.1"/>
    <property type="match status" value="1"/>
</dbReference>
<feature type="domain" description="Peptidase M20 dimerisation" evidence="8">
    <location>
        <begin position="205"/>
        <end position="324"/>
    </location>
</feature>
<organism evidence="9 10">
    <name type="scientific">Primorskyibacter sedentarius</name>
    <dbReference type="NCBI Taxonomy" id="745311"/>
    <lineage>
        <taxon>Bacteria</taxon>
        <taxon>Pseudomonadati</taxon>
        <taxon>Pseudomonadota</taxon>
        <taxon>Alphaproteobacteria</taxon>
        <taxon>Rhodobacterales</taxon>
        <taxon>Roseobacteraceae</taxon>
        <taxon>Primorskyibacter</taxon>
    </lineage>
</organism>
<dbReference type="Pfam" id="PF01546">
    <property type="entry name" value="Peptidase_M20"/>
    <property type="match status" value="1"/>
</dbReference>
<dbReference type="RefSeq" id="WP_132243632.1">
    <property type="nucleotide sequence ID" value="NZ_SLZU01000003.1"/>
</dbReference>
<keyword evidence="5" id="KW-0378">Hydrolase</keyword>
<dbReference type="GO" id="GO:0046872">
    <property type="term" value="F:metal ion binding"/>
    <property type="evidence" value="ECO:0007669"/>
    <property type="project" value="UniProtKB-KW"/>
</dbReference>
<evidence type="ECO:0000256" key="2">
    <source>
        <dbReference type="ARBA" id="ARBA00001947"/>
    </source>
</evidence>
<evidence type="ECO:0000313" key="9">
    <source>
        <dbReference type="EMBL" id="TCS65945.1"/>
    </source>
</evidence>
<dbReference type="InterPro" id="IPR050072">
    <property type="entry name" value="Peptidase_M20A"/>
</dbReference>
<name>A0A4R3JK83_9RHOB</name>
<keyword evidence="4" id="KW-0479">Metal-binding</keyword>
<evidence type="ECO:0000256" key="7">
    <source>
        <dbReference type="ARBA" id="ARBA00023285"/>
    </source>
</evidence>